<keyword evidence="10 11" id="KW-0066">ATP synthesis</keyword>
<keyword evidence="7 11" id="KW-1133">Transmembrane helix</keyword>
<dbReference type="PROSITE" id="PS00449">
    <property type="entry name" value="ATPASE_A"/>
    <property type="match status" value="1"/>
</dbReference>
<dbReference type="InterPro" id="IPR045083">
    <property type="entry name" value="ATP_synth_F0_asu_bact/mt"/>
</dbReference>
<keyword evidence="4 11" id="KW-0138">CF(0)</keyword>
<dbReference type="AlphaFoldDB" id="A0A372JSZ3"/>
<dbReference type="GO" id="GO:0016787">
    <property type="term" value="F:hydrolase activity"/>
    <property type="evidence" value="ECO:0007669"/>
    <property type="project" value="UniProtKB-KW"/>
</dbReference>
<proteinExistence type="inferred from homology"/>
<feature type="transmembrane region" description="Helical" evidence="11">
    <location>
        <begin position="44"/>
        <end position="67"/>
    </location>
</feature>
<dbReference type="PANTHER" id="PTHR11410">
    <property type="entry name" value="ATP SYNTHASE SUBUNIT A"/>
    <property type="match status" value="1"/>
</dbReference>
<feature type="transmembrane region" description="Helical" evidence="11">
    <location>
        <begin position="159"/>
        <end position="180"/>
    </location>
</feature>
<evidence type="ECO:0000256" key="11">
    <source>
        <dbReference type="HAMAP-Rule" id="MF_01393"/>
    </source>
</evidence>
<dbReference type="InterPro" id="IPR000568">
    <property type="entry name" value="ATP_synth_F0_asu"/>
</dbReference>
<dbReference type="SUPFAM" id="SSF81336">
    <property type="entry name" value="F1F0 ATP synthase subunit A"/>
    <property type="match status" value="1"/>
</dbReference>
<sequence>MPTAPSPAIQPTTAPFPVSGGEFRAPGGELFRWGPLWPGVLPDWITKPVLLIVLSAVAVCVFSWRAFGRPALVPRGVQNIGEIGYLFVRDQIARPMIGADGDRWMPFLLPLFLFVLAMNLMGDVPVLQLPATSHFAMPLLLALLCYALYLGLSIRTQGLVGYFRNIMFPPGLPVWVYVFYAPIELLQHLVLRPFTQSVRLFANMFAGHILLAFFATVAWWFLLERPTVAGFGLGVVGVLMSVLLTAFEIFVQVLQAYIFTLLAASYIGGALHPDH</sequence>
<evidence type="ECO:0000256" key="1">
    <source>
        <dbReference type="ARBA" id="ARBA00004141"/>
    </source>
</evidence>
<dbReference type="NCBIfam" id="TIGR01131">
    <property type="entry name" value="ATP_synt_6_or_A"/>
    <property type="match status" value="1"/>
</dbReference>
<feature type="transmembrane region" description="Helical" evidence="11">
    <location>
        <begin position="200"/>
        <end position="221"/>
    </location>
</feature>
<evidence type="ECO:0000256" key="8">
    <source>
        <dbReference type="ARBA" id="ARBA00023065"/>
    </source>
</evidence>
<keyword evidence="14" id="KW-1185">Reference proteome</keyword>
<dbReference type="GO" id="GO:0005886">
    <property type="term" value="C:plasma membrane"/>
    <property type="evidence" value="ECO:0007669"/>
    <property type="project" value="UniProtKB-SubCell"/>
</dbReference>
<evidence type="ECO:0000313" key="14">
    <source>
        <dbReference type="Proteomes" id="UP000261811"/>
    </source>
</evidence>
<keyword evidence="5 11" id="KW-0812">Transmembrane</keyword>
<comment type="caution">
    <text evidence="13">The sequence shown here is derived from an EMBL/GenBank/DDBJ whole genome shotgun (WGS) entry which is preliminary data.</text>
</comment>
<evidence type="ECO:0000256" key="3">
    <source>
        <dbReference type="ARBA" id="ARBA00022448"/>
    </source>
</evidence>
<dbReference type="Pfam" id="PF00119">
    <property type="entry name" value="ATP-synt_A"/>
    <property type="match status" value="1"/>
</dbReference>
<dbReference type="HAMAP" id="MF_01393">
    <property type="entry name" value="ATP_synth_a_bact"/>
    <property type="match status" value="1"/>
</dbReference>
<evidence type="ECO:0000256" key="7">
    <source>
        <dbReference type="ARBA" id="ARBA00022989"/>
    </source>
</evidence>
<comment type="similarity">
    <text evidence="2 11 12">Belongs to the ATPase A chain family.</text>
</comment>
<dbReference type="CDD" id="cd00310">
    <property type="entry name" value="ATP-synt_Fo_a_6"/>
    <property type="match status" value="1"/>
</dbReference>
<feature type="transmembrane region" description="Helical" evidence="11">
    <location>
        <begin position="228"/>
        <end position="247"/>
    </location>
</feature>
<dbReference type="GO" id="GO:0045259">
    <property type="term" value="C:proton-transporting ATP synthase complex"/>
    <property type="evidence" value="ECO:0007669"/>
    <property type="project" value="UniProtKB-KW"/>
</dbReference>
<keyword evidence="13" id="KW-0378">Hydrolase</keyword>
<feature type="transmembrane region" description="Helical" evidence="11">
    <location>
        <begin position="134"/>
        <end position="152"/>
    </location>
</feature>
<dbReference type="PRINTS" id="PR00123">
    <property type="entry name" value="ATPASEA"/>
</dbReference>
<dbReference type="PANTHER" id="PTHR11410:SF0">
    <property type="entry name" value="ATP SYNTHASE SUBUNIT A"/>
    <property type="match status" value="1"/>
</dbReference>
<gene>
    <name evidence="11 13" type="primary">atpB</name>
    <name evidence="13" type="ORF">DZF91_02780</name>
</gene>
<evidence type="ECO:0000256" key="2">
    <source>
        <dbReference type="ARBA" id="ARBA00006810"/>
    </source>
</evidence>
<comment type="subcellular location">
    <subcellularLocation>
        <location evidence="11 12">Cell membrane</location>
        <topology evidence="11 12">Multi-pass membrane protein</topology>
    </subcellularLocation>
    <subcellularLocation>
        <location evidence="1">Membrane</location>
        <topology evidence="1">Multi-pass membrane protein</topology>
    </subcellularLocation>
</comment>
<evidence type="ECO:0000256" key="5">
    <source>
        <dbReference type="ARBA" id="ARBA00022692"/>
    </source>
</evidence>
<evidence type="ECO:0000256" key="12">
    <source>
        <dbReference type="RuleBase" id="RU000483"/>
    </source>
</evidence>
<accession>A0A372JSZ3</accession>
<dbReference type="RefSeq" id="WP_117355941.1">
    <property type="nucleotide sequence ID" value="NZ_QURH01000050.1"/>
</dbReference>
<evidence type="ECO:0000256" key="6">
    <source>
        <dbReference type="ARBA" id="ARBA00022781"/>
    </source>
</evidence>
<evidence type="ECO:0000256" key="4">
    <source>
        <dbReference type="ARBA" id="ARBA00022547"/>
    </source>
</evidence>
<feature type="transmembrane region" description="Helical" evidence="11">
    <location>
        <begin position="253"/>
        <end position="271"/>
    </location>
</feature>
<dbReference type="OrthoDB" id="9809130at2"/>
<comment type="function">
    <text evidence="11 12">Key component of the proton channel; it plays a direct role in the translocation of protons across the membrane.</text>
</comment>
<dbReference type="EMBL" id="QURH01000050">
    <property type="protein sequence ID" value="RFU43137.1"/>
    <property type="molecule type" value="Genomic_DNA"/>
</dbReference>
<feature type="transmembrane region" description="Helical" evidence="11">
    <location>
        <begin position="104"/>
        <end position="122"/>
    </location>
</feature>
<keyword evidence="8 11" id="KW-0406">Ion transport</keyword>
<keyword evidence="3 11" id="KW-0813">Transport</keyword>
<keyword evidence="9 11" id="KW-0472">Membrane</keyword>
<evidence type="ECO:0000313" key="13">
    <source>
        <dbReference type="EMBL" id="RFU43137.1"/>
    </source>
</evidence>
<evidence type="ECO:0000256" key="9">
    <source>
        <dbReference type="ARBA" id="ARBA00023136"/>
    </source>
</evidence>
<dbReference type="GO" id="GO:0046933">
    <property type="term" value="F:proton-transporting ATP synthase activity, rotational mechanism"/>
    <property type="evidence" value="ECO:0007669"/>
    <property type="project" value="UniProtKB-UniRule"/>
</dbReference>
<organism evidence="13 14">
    <name type="scientific">Actinomadura logoneensis</name>
    <dbReference type="NCBI Taxonomy" id="2293572"/>
    <lineage>
        <taxon>Bacteria</taxon>
        <taxon>Bacillati</taxon>
        <taxon>Actinomycetota</taxon>
        <taxon>Actinomycetes</taxon>
        <taxon>Streptosporangiales</taxon>
        <taxon>Thermomonosporaceae</taxon>
        <taxon>Actinomadura</taxon>
    </lineage>
</organism>
<keyword evidence="11" id="KW-1003">Cell membrane</keyword>
<dbReference type="InterPro" id="IPR023011">
    <property type="entry name" value="ATP_synth_F0_asu_AS"/>
</dbReference>
<evidence type="ECO:0000256" key="10">
    <source>
        <dbReference type="ARBA" id="ARBA00023310"/>
    </source>
</evidence>
<name>A0A372JSZ3_9ACTN</name>
<keyword evidence="6 11" id="KW-0375">Hydrogen ion transport</keyword>
<dbReference type="InterPro" id="IPR035908">
    <property type="entry name" value="F0_ATP_A_sf"/>
</dbReference>
<dbReference type="Gene3D" id="1.20.120.220">
    <property type="entry name" value="ATP synthase, F0 complex, subunit A"/>
    <property type="match status" value="1"/>
</dbReference>
<reference evidence="13 14" key="1">
    <citation type="submission" date="2018-08" db="EMBL/GenBank/DDBJ databases">
        <title>Actinomadura jelena sp. nov., a novel Actinomycete isolated from soil in Chad.</title>
        <authorList>
            <person name="Shi L."/>
        </authorList>
    </citation>
    <scope>NUCLEOTIDE SEQUENCE [LARGE SCALE GENOMIC DNA]</scope>
    <source>
        <strain evidence="13 14">NEAU-G17</strain>
    </source>
</reference>
<dbReference type="Proteomes" id="UP000261811">
    <property type="component" value="Unassembled WGS sequence"/>
</dbReference>
<protein>
    <recommendedName>
        <fullName evidence="11 12">ATP synthase subunit a</fullName>
    </recommendedName>
    <alternativeName>
        <fullName evidence="11">ATP synthase F0 sector subunit a</fullName>
    </alternativeName>
    <alternativeName>
        <fullName evidence="11">F-ATPase subunit 6</fullName>
    </alternativeName>
</protein>